<evidence type="ECO:0000313" key="2">
    <source>
        <dbReference type="EMBL" id="MCC1485260.1"/>
    </source>
</evidence>
<evidence type="ECO:0000256" key="1">
    <source>
        <dbReference type="SAM" id="SignalP"/>
    </source>
</evidence>
<evidence type="ECO:0000313" key="3">
    <source>
        <dbReference type="Proteomes" id="UP000778797"/>
    </source>
</evidence>
<dbReference type="InterPro" id="IPR026341">
    <property type="entry name" value="T9SS_type_B"/>
</dbReference>
<sequence length="1127" mass="123750">MKKIYIALFFITNCYLLSAQNEASFWYFGQRAGVQFNAVDGRVTAITDGQLNTLEGCTTISDTNGNLLFYSDGITVWNRNHQVMLNGTGLKGDPSSTSSGLIVPRPQDPDFYYIFTVDEPHHFNSASFPNETDGDGINDGLTYSRININDNGGLGAVEPTEKNVPLITYDTTNPLHVDYRCSEKITAVRADDCSSFWVITHFADSFYAFKIDENGVSTTPVISTVGPNVPPQGYRRNALGYLKASPDGSKLAVAHFGLSTVTAQDAGGGVYLFDFDNDTGTVSNSEELYSPQNNDSPYGVEFSSENRKVYATIGLGIGGNGASQILQWDLEQIDIPNSLEVISTSNTLSAGALQLGIDRRIYRAQVNFQNFNSTGRYLGVINNPEADGTAVGYDEQGLLIDPSGTGQNLSRIGLPPFIQSLFNTQIDIIQNEVSTTELNLCAGESFTLTAENIVGADYAWSKDGNPLPETSFELVVDTPGFYEVFIEPNTGECPIEGNAVVGVFDIPVANTVTNINICDDNNDDISTFDFVSETNQVLASQDSNQFSVKYYETLLDANDGINEITFPYDNRNNPQQIFVRVDNNDNINCFDITDFTITVFNTPTINNVVPQAVCDTEGDVLDGIVTTDLSQFNETLLGPLQNLTTTISYHINQQDADSGNNPLPINFSNTTAFSQDIFVRLENDANSTCFSTASFTLTVNPLPEVNNTSIFQCDEDGVPDGITAFNINEVFDDIIGGSSDRTVDYYLSATDAISETNPINANNYINISNPQIIHTRVTNTITGCVNFGEVSLEVSATASNDATITVCDDDGTEDGFFEFNLSDADAEVTAGLQAGLDVVYYQNFNDALLENNPLSNAYINTTPFNETIFVRVENANACFGINQVELVVNELPNIETEFETLYCLNTFPETITLTGGVINDNPNDFFYEWSTGETTSEIQINVPGIYTVRVINTLGCFKERTINVLASNVATITNIEVRDASQNNTIVISVTGEGDYEYALDFINGIYQDSNRFENVSPGLHTVFVRDKNNCGITEEIVSVIGFPKFFTPNGDGNNDFWQVQGVSSQFQPNSIIYIFDRYGKLLKELSPRDSGWDGIYNGNLMPTNDYWFSVTLEDGRQFSSHFTLKR</sequence>
<keyword evidence="1" id="KW-0732">Signal</keyword>
<dbReference type="InterPro" id="IPR015943">
    <property type="entry name" value="WD40/YVTN_repeat-like_dom_sf"/>
</dbReference>
<feature type="signal peptide" evidence="1">
    <location>
        <begin position="1"/>
        <end position="19"/>
    </location>
</feature>
<dbReference type="RefSeq" id="WP_227477751.1">
    <property type="nucleotide sequence ID" value="NZ_JAFMPT010000018.1"/>
</dbReference>
<accession>A0ABS8EPW9</accession>
<reference evidence="3" key="1">
    <citation type="submission" date="2021-03" db="EMBL/GenBank/DDBJ databases">
        <title>Genome of Cognatishimia sp. F0-27.</title>
        <authorList>
            <person name="Ping X."/>
        </authorList>
    </citation>
    <scope>NUCLEOTIDE SEQUENCE [LARGE SCALE GENOMIC DNA]</scope>
    <source>
        <strain evidence="3">E313</strain>
    </source>
</reference>
<dbReference type="Gene3D" id="2.130.10.10">
    <property type="entry name" value="YVTN repeat-like/Quinoprotein amine dehydrogenase"/>
    <property type="match status" value="1"/>
</dbReference>
<organism evidence="2 3">
    <name type="scientific">Winogradskyella immobilis</name>
    <dbReference type="NCBI Taxonomy" id="2816852"/>
    <lineage>
        <taxon>Bacteria</taxon>
        <taxon>Pseudomonadati</taxon>
        <taxon>Bacteroidota</taxon>
        <taxon>Flavobacteriia</taxon>
        <taxon>Flavobacteriales</taxon>
        <taxon>Flavobacteriaceae</taxon>
        <taxon>Winogradskyella</taxon>
    </lineage>
</organism>
<keyword evidence="3" id="KW-1185">Reference proteome</keyword>
<reference evidence="3" key="2">
    <citation type="submission" date="2023-07" db="EMBL/GenBank/DDBJ databases">
        <title>Genome of Winogradskyella sp. E313.</title>
        <authorList>
            <person name="Zhou Y."/>
        </authorList>
    </citation>
    <scope>NUCLEOTIDE SEQUENCE [LARGE SCALE GENOMIC DNA]</scope>
    <source>
        <strain evidence="3">E313</strain>
    </source>
</reference>
<protein>
    <submittedName>
        <fullName evidence="2">T9SS type B sorting domain-containing protein</fullName>
    </submittedName>
</protein>
<dbReference type="EMBL" id="JAFMPT010000018">
    <property type="protein sequence ID" value="MCC1485260.1"/>
    <property type="molecule type" value="Genomic_DNA"/>
</dbReference>
<dbReference type="Proteomes" id="UP000778797">
    <property type="component" value="Unassembled WGS sequence"/>
</dbReference>
<name>A0ABS8EPW9_9FLAO</name>
<dbReference type="SUPFAM" id="SSF50952">
    <property type="entry name" value="Soluble quinoprotein glucose dehydrogenase"/>
    <property type="match status" value="1"/>
</dbReference>
<comment type="caution">
    <text evidence="2">The sequence shown here is derived from an EMBL/GenBank/DDBJ whole genome shotgun (WGS) entry which is preliminary data.</text>
</comment>
<dbReference type="InterPro" id="IPR011041">
    <property type="entry name" value="Quinoprot_gluc/sorb_DH_b-prop"/>
</dbReference>
<feature type="chain" id="PRO_5047173974" evidence="1">
    <location>
        <begin position="20"/>
        <end position="1127"/>
    </location>
</feature>
<dbReference type="NCBIfam" id="TIGR04131">
    <property type="entry name" value="Bac_Flav_CTERM"/>
    <property type="match status" value="1"/>
</dbReference>
<dbReference type="Pfam" id="PF13585">
    <property type="entry name" value="CHU_C"/>
    <property type="match status" value="1"/>
</dbReference>
<proteinExistence type="predicted"/>
<gene>
    <name evidence="2" type="ORF">J1C55_11715</name>
</gene>